<dbReference type="AlphaFoldDB" id="A0A964FFK2"/>
<dbReference type="PANTHER" id="PTHR24363">
    <property type="entry name" value="SERINE/THREONINE PROTEIN KINASE"/>
    <property type="match status" value="1"/>
</dbReference>
<evidence type="ECO:0000259" key="11">
    <source>
        <dbReference type="PROSITE" id="PS50011"/>
    </source>
</evidence>
<evidence type="ECO:0000256" key="1">
    <source>
        <dbReference type="ARBA" id="ARBA00012513"/>
    </source>
</evidence>
<feature type="transmembrane region" description="Helical" evidence="10">
    <location>
        <begin position="286"/>
        <end position="304"/>
    </location>
</feature>
<dbReference type="Pfam" id="PF00069">
    <property type="entry name" value="Pkinase"/>
    <property type="match status" value="1"/>
</dbReference>
<keyword evidence="5 12" id="KW-0418">Kinase</keyword>
<dbReference type="Pfam" id="PF18933">
    <property type="entry name" value="PsbP_2"/>
    <property type="match status" value="1"/>
</dbReference>
<protein>
    <recommendedName>
        <fullName evidence="1">non-specific serine/threonine protein kinase</fullName>
        <ecNumber evidence="1">2.7.11.1</ecNumber>
    </recommendedName>
</protein>
<sequence>MIGETLNGRYHVLSLLGTGKYGQTYLAEDRQAKGNLRCVIKQFEPQAKDTLSLRKAKYLFAREAKILKILGKSDRIPNLLGYFRNGDKFYLVHEFIEGTDLAQELGADRQWTAEQVVGLLRQILEIVEVAHQEKVIHQDIKPSNIIRRESDGKLMLIDFGSVKKLNNQMANAEGKTSLTVPIGTEGYMAPEQKSIKPKLASDVYGVGMIGIYALTGVEPKDIPLDHDTEVVKWKDGIQVNENLAEVLDRMVSPDFRQRYTSASEALKIVRNFKLGRKLKLFDFKTIFGTGIVLLGILGAGYYYWQLENSLNQIPKTADYDTTNKDKFPFLYSNSEYGIEMKYPSSWKLKEANQPGSVIAQFIPERSQSYLIPPEVEIRVDQQNANSLDEYTTNAVYQITRLPQAKIIDSRPIKLSEKDGHKVIYTKVNPENKIETKHLQIWTLNSDRVYLVSYEAELGQYDNFEAIVEDEMLESLKIMSTK</sequence>
<dbReference type="EMBL" id="JADWDC010000030">
    <property type="protein sequence ID" value="MCC0177880.1"/>
    <property type="molecule type" value="Genomic_DNA"/>
</dbReference>
<evidence type="ECO:0000313" key="12">
    <source>
        <dbReference type="EMBL" id="MCC0177880.1"/>
    </source>
</evidence>
<dbReference type="GO" id="GO:0005524">
    <property type="term" value="F:ATP binding"/>
    <property type="evidence" value="ECO:0007669"/>
    <property type="project" value="UniProtKB-UniRule"/>
</dbReference>
<gene>
    <name evidence="12" type="ORF">I4641_12920</name>
</gene>
<keyword evidence="13" id="KW-1185">Reference proteome</keyword>
<keyword evidence="10" id="KW-0812">Transmembrane</keyword>
<evidence type="ECO:0000256" key="2">
    <source>
        <dbReference type="ARBA" id="ARBA00022527"/>
    </source>
</evidence>
<feature type="domain" description="Protein kinase" evidence="11">
    <location>
        <begin position="10"/>
        <end position="273"/>
    </location>
</feature>
<dbReference type="EC" id="2.7.11.1" evidence="1"/>
<dbReference type="GO" id="GO:0004674">
    <property type="term" value="F:protein serine/threonine kinase activity"/>
    <property type="evidence" value="ECO:0007669"/>
    <property type="project" value="UniProtKB-KW"/>
</dbReference>
<evidence type="ECO:0000256" key="8">
    <source>
        <dbReference type="ARBA" id="ARBA00048679"/>
    </source>
</evidence>
<keyword evidence="10" id="KW-0472">Membrane</keyword>
<dbReference type="Proteomes" id="UP000729733">
    <property type="component" value="Unassembled WGS sequence"/>
</dbReference>
<evidence type="ECO:0000313" key="13">
    <source>
        <dbReference type="Proteomes" id="UP000729733"/>
    </source>
</evidence>
<evidence type="ECO:0000256" key="3">
    <source>
        <dbReference type="ARBA" id="ARBA00022679"/>
    </source>
</evidence>
<dbReference type="CDD" id="cd14014">
    <property type="entry name" value="STKc_PknB_like"/>
    <property type="match status" value="1"/>
</dbReference>
<evidence type="ECO:0000256" key="5">
    <source>
        <dbReference type="ARBA" id="ARBA00022777"/>
    </source>
</evidence>
<keyword evidence="6 9" id="KW-0067">ATP-binding</keyword>
<dbReference type="Gene3D" id="1.10.510.10">
    <property type="entry name" value="Transferase(Phosphotransferase) domain 1"/>
    <property type="match status" value="1"/>
</dbReference>
<accession>A0A964FFK2</accession>
<dbReference type="InterPro" id="IPR000719">
    <property type="entry name" value="Prot_kinase_dom"/>
</dbReference>
<keyword evidence="2 12" id="KW-0723">Serine/threonine-protein kinase</keyword>
<feature type="binding site" evidence="9">
    <location>
        <position position="41"/>
    </location>
    <ligand>
        <name>ATP</name>
        <dbReference type="ChEBI" id="CHEBI:30616"/>
    </ligand>
</feature>
<comment type="catalytic activity">
    <reaction evidence="8">
        <text>L-seryl-[protein] + ATP = O-phospho-L-seryl-[protein] + ADP + H(+)</text>
        <dbReference type="Rhea" id="RHEA:17989"/>
        <dbReference type="Rhea" id="RHEA-COMP:9863"/>
        <dbReference type="Rhea" id="RHEA-COMP:11604"/>
        <dbReference type="ChEBI" id="CHEBI:15378"/>
        <dbReference type="ChEBI" id="CHEBI:29999"/>
        <dbReference type="ChEBI" id="CHEBI:30616"/>
        <dbReference type="ChEBI" id="CHEBI:83421"/>
        <dbReference type="ChEBI" id="CHEBI:456216"/>
        <dbReference type="EC" id="2.7.11.1"/>
    </reaction>
</comment>
<evidence type="ECO:0000256" key="9">
    <source>
        <dbReference type="PROSITE-ProRule" id="PRU10141"/>
    </source>
</evidence>
<dbReference type="SUPFAM" id="SSF56112">
    <property type="entry name" value="Protein kinase-like (PK-like)"/>
    <property type="match status" value="1"/>
</dbReference>
<dbReference type="RefSeq" id="WP_229640947.1">
    <property type="nucleotide sequence ID" value="NZ_JADWDC010000030.1"/>
</dbReference>
<dbReference type="PANTHER" id="PTHR24363:SF0">
    <property type="entry name" value="SERINE_THREONINE KINASE LIKE DOMAIN CONTAINING 1"/>
    <property type="match status" value="1"/>
</dbReference>
<proteinExistence type="predicted"/>
<dbReference type="SMART" id="SM00220">
    <property type="entry name" value="S_TKc"/>
    <property type="match status" value="1"/>
</dbReference>
<evidence type="ECO:0000256" key="10">
    <source>
        <dbReference type="SAM" id="Phobius"/>
    </source>
</evidence>
<evidence type="ECO:0000256" key="7">
    <source>
        <dbReference type="ARBA" id="ARBA00047899"/>
    </source>
</evidence>
<evidence type="ECO:0000256" key="4">
    <source>
        <dbReference type="ARBA" id="ARBA00022741"/>
    </source>
</evidence>
<organism evidence="12 13">
    <name type="scientific">Waterburya agarophytonicola KI4</name>
    <dbReference type="NCBI Taxonomy" id="2874699"/>
    <lineage>
        <taxon>Bacteria</taxon>
        <taxon>Bacillati</taxon>
        <taxon>Cyanobacteriota</taxon>
        <taxon>Cyanophyceae</taxon>
        <taxon>Pleurocapsales</taxon>
        <taxon>Hyellaceae</taxon>
        <taxon>Waterburya</taxon>
        <taxon>Waterburya agarophytonicola</taxon>
    </lineage>
</organism>
<comment type="caution">
    <text evidence="12">The sequence shown here is derived from an EMBL/GenBank/DDBJ whole genome shotgun (WGS) entry which is preliminary data.</text>
</comment>
<reference evidence="12" key="1">
    <citation type="journal article" date="2021" name="Antonie Van Leeuwenhoek">
        <title>Draft genome and description of Waterburya agarophytonicola gen. nov. sp. nov. (Pleurocapsales, Cyanobacteria): a seaweed symbiont.</title>
        <authorList>
            <person name="Bonthond G."/>
            <person name="Shalygin S."/>
            <person name="Bayer T."/>
            <person name="Weinberger F."/>
        </authorList>
    </citation>
    <scope>NUCLEOTIDE SEQUENCE</scope>
    <source>
        <strain evidence="12">KI4</strain>
    </source>
</reference>
<keyword evidence="3" id="KW-0808">Transferase</keyword>
<dbReference type="PROSITE" id="PS50011">
    <property type="entry name" value="PROTEIN_KINASE_DOM"/>
    <property type="match status" value="1"/>
</dbReference>
<dbReference type="Gene3D" id="3.40.1000.10">
    <property type="entry name" value="Mog1/PsbP, alpha/beta/alpha sandwich"/>
    <property type="match status" value="1"/>
</dbReference>
<evidence type="ECO:0000256" key="6">
    <source>
        <dbReference type="ARBA" id="ARBA00022840"/>
    </source>
</evidence>
<dbReference type="PROSITE" id="PS00107">
    <property type="entry name" value="PROTEIN_KINASE_ATP"/>
    <property type="match status" value="1"/>
</dbReference>
<comment type="catalytic activity">
    <reaction evidence="7">
        <text>L-threonyl-[protein] + ATP = O-phospho-L-threonyl-[protein] + ADP + H(+)</text>
        <dbReference type="Rhea" id="RHEA:46608"/>
        <dbReference type="Rhea" id="RHEA-COMP:11060"/>
        <dbReference type="Rhea" id="RHEA-COMP:11605"/>
        <dbReference type="ChEBI" id="CHEBI:15378"/>
        <dbReference type="ChEBI" id="CHEBI:30013"/>
        <dbReference type="ChEBI" id="CHEBI:30616"/>
        <dbReference type="ChEBI" id="CHEBI:61977"/>
        <dbReference type="ChEBI" id="CHEBI:456216"/>
        <dbReference type="EC" id="2.7.11.1"/>
    </reaction>
</comment>
<dbReference type="InterPro" id="IPR011009">
    <property type="entry name" value="Kinase-like_dom_sf"/>
</dbReference>
<keyword evidence="10" id="KW-1133">Transmembrane helix</keyword>
<dbReference type="InterPro" id="IPR017441">
    <property type="entry name" value="Protein_kinase_ATP_BS"/>
</dbReference>
<keyword evidence="4 9" id="KW-0547">Nucleotide-binding</keyword>
<name>A0A964FFK2_9CYAN</name>